<dbReference type="PROSITE" id="PS00674">
    <property type="entry name" value="AAA"/>
    <property type="match status" value="1"/>
</dbReference>
<comment type="catalytic activity">
    <reaction evidence="9">
        <text>ATP + H2O = ADP + phosphate + H(+)</text>
        <dbReference type="Rhea" id="RHEA:13065"/>
        <dbReference type="ChEBI" id="CHEBI:15377"/>
        <dbReference type="ChEBI" id="CHEBI:15378"/>
        <dbReference type="ChEBI" id="CHEBI:30616"/>
        <dbReference type="ChEBI" id="CHEBI:43474"/>
        <dbReference type="ChEBI" id="CHEBI:456216"/>
    </reaction>
    <physiologicalReaction direction="left-to-right" evidence="9">
        <dbReference type="Rhea" id="RHEA:13066"/>
    </physiologicalReaction>
</comment>
<comment type="similarity">
    <text evidence="10">Belongs to the AAA ATPase family.</text>
</comment>
<dbReference type="EMBL" id="OA566730">
    <property type="protein sequence ID" value="CAD7199349.1"/>
    <property type="molecule type" value="Genomic_DNA"/>
</dbReference>
<dbReference type="Pfam" id="PF08740">
    <property type="entry name" value="BCS1_N"/>
    <property type="match status" value="1"/>
</dbReference>
<dbReference type="InterPro" id="IPR003960">
    <property type="entry name" value="ATPase_AAA_CS"/>
</dbReference>
<sequence>MGKIMTLTDYISSLSDNPYFGAGFGLFGIGAGAALLRKGLQGSLIFFRRHYMITLEVPCRDKSYQWLLQWITEKGAKKTQHLSVETSFEQKDTGQVKTKYDFIPGVGTHFFSYGGTWIRVERVREQKTLDLHMGVPWETVTLTAFGRDKILYFNILEEARQMALKRHEGKTIMYTAMGSEWRQFGHPRKPRPLQSVVLDAGISERVLADVREFIGNPGWYIDRAKAAYEGLNRVTFSGLLNCLDGVASTEARILFMTTNYLDRLDPALIRPGRVDLKEYVGHCSHCQLQQMFLRFYRSQEAPSQAVTFADAVVKCGKPISPAQVQGYFMFYKDCPSAVLDNVEKMWTLV</sequence>
<protein>
    <recommendedName>
        <fullName evidence="12">BCS1 N-terminal domain-containing protein</fullName>
    </recommendedName>
</protein>
<dbReference type="GO" id="GO:0031966">
    <property type="term" value="C:mitochondrial membrane"/>
    <property type="evidence" value="ECO:0007669"/>
    <property type="project" value="UniProtKB-SubCell"/>
</dbReference>
<dbReference type="InterPro" id="IPR050747">
    <property type="entry name" value="Mitochondrial_chaperone_BCS1"/>
</dbReference>
<keyword evidence="4" id="KW-0378">Hydrolase</keyword>
<dbReference type="GO" id="GO:0016887">
    <property type="term" value="F:ATP hydrolysis activity"/>
    <property type="evidence" value="ECO:0007669"/>
    <property type="project" value="InterPro"/>
</dbReference>
<dbReference type="AlphaFoldDB" id="A0A7R8Z7M4"/>
<evidence type="ECO:0000256" key="9">
    <source>
        <dbReference type="ARBA" id="ARBA00048778"/>
    </source>
</evidence>
<dbReference type="Pfam" id="PF25426">
    <property type="entry name" value="AAA_lid_BCS1"/>
    <property type="match status" value="1"/>
</dbReference>
<dbReference type="InterPro" id="IPR003959">
    <property type="entry name" value="ATPase_AAA_core"/>
</dbReference>
<reference evidence="13" key="1">
    <citation type="submission" date="2020-11" db="EMBL/GenBank/DDBJ databases">
        <authorList>
            <person name="Tran Van P."/>
        </authorList>
    </citation>
    <scope>NUCLEOTIDE SEQUENCE</scope>
</reference>
<keyword evidence="6 11" id="KW-1133">Transmembrane helix</keyword>
<organism evidence="13">
    <name type="scientific">Timema douglasi</name>
    <name type="common">Walking stick</name>
    <dbReference type="NCBI Taxonomy" id="61478"/>
    <lineage>
        <taxon>Eukaryota</taxon>
        <taxon>Metazoa</taxon>
        <taxon>Ecdysozoa</taxon>
        <taxon>Arthropoda</taxon>
        <taxon>Hexapoda</taxon>
        <taxon>Insecta</taxon>
        <taxon>Pterygota</taxon>
        <taxon>Neoptera</taxon>
        <taxon>Polyneoptera</taxon>
        <taxon>Phasmatodea</taxon>
        <taxon>Timematodea</taxon>
        <taxon>Timematoidea</taxon>
        <taxon>Timematidae</taxon>
        <taxon>Timema</taxon>
    </lineage>
</organism>
<dbReference type="SUPFAM" id="SSF52540">
    <property type="entry name" value="P-loop containing nucleoside triphosphate hydrolases"/>
    <property type="match status" value="1"/>
</dbReference>
<dbReference type="InterPro" id="IPR014851">
    <property type="entry name" value="BCS1_N"/>
</dbReference>
<evidence type="ECO:0000256" key="7">
    <source>
        <dbReference type="ARBA" id="ARBA00023128"/>
    </source>
</evidence>
<evidence type="ECO:0000256" key="10">
    <source>
        <dbReference type="RuleBase" id="RU003651"/>
    </source>
</evidence>
<keyword evidence="7" id="KW-0496">Mitochondrion</keyword>
<dbReference type="InterPro" id="IPR057495">
    <property type="entry name" value="AAA_lid_BCS1"/>
</dbReference>
<evidence type="ECO:0000256" key="1">
    <source>
        <dbReference type="ARBA" id="ARBA00004325"/>
    </source>
</evidence>
<evidence type="ECO:0000256" key="8">
    <source>
        <dbReference type="ARBA" id="ARBA00023136"/>
    </source>
</evidence>
<gene>
    <name evidence="13" type="ORF">TDIB3V08_LOCUS5599</name>
</gene>
<keyword evidence="2 11" id="KW-0812">Transmembrane</keyword>
<feature type="domain" description="BCS1 N-terminal" evidence="12">
    <location>
        <begin position="27"/>
        <end position="196"/>
    </location>
</feature>
<evidence type="ECO:0000313" key="13">
    <source>
        <dbReference type="EMBL" id="CAD7199349.1"/>
    </source>
</evidence>
<dbReference type="PANTHER" id="PTHR23070">
    <property type="entry name" value="BCS1 AAA-TYPE ATPASE"/>
    <property type="match status" value="1"/>
</dbReference>
<dbReference type="InterPro" id="IPR027417">
    <property type="entry name" value="P-loop_NTPase"/>
</dbReference>
<evidence type="ECO:0000256" key="4">
    <source>
        <dbReference type="ARBA" id="ARBA00022801"/>
    </source>
</evidence>
<evidence type="ECO:0000256" key="2">
    <source>
        <dbReference type="ARBA" id="ARBA00022692"/>
    </source>
</evidence>
<name>A0A7R8Z7M4_TIMDO</name>
<keyword evidence="3 10" id="KW-0547">Nucleotide-binding</keyword>
<dbReference type="GO" id="GO:0005524">
    <property type="term" value="F:ATP binding"/>
    <property type="evidence" value="ECO:0007669"/>
    <property type="project" value="UniProtKB-KW"/>
</dbReference>
<evidence type="ECO:0000256" key="3">
    <source>
        <dbReference type="ARBA" id="ARBA00022741"/>
    </source>
</evidence>
<dbReference type="Pfam" id="PF00004">
    <property type="entry name" value="AAA"/>
    <property type="match status" value="1"/>
</dbReference>
<keyword evidence="8 11" id="KW-0472">Membrane</keyword>
<dbReference type="SMART" id="SM01024">
    <property type="entry name" value="BCS1_N"/>
    <property type="match status" value="1"/>
</dbReference>
<evidence type="ECO:0000256" key="5">
    <source>
        <dbReference type="ARBA" id="ARBA00022840"/>
    </source>
</evidence>
<dbReference type="Gene3D" id="3.40.50.300">
    <property type="entry name" value="P-loop containing nucleotide triphosphate hydrolases"/>
    <property type="match status" value="1"/>
</dbReference>
<evidence type="ECO:0000256" key="6">
    <source>
        <dbReference type="ARBA" id="ARBA00022989"/>
    </source>
</evidence>
<keyword evidence="5 10" id="KW-0067">ATP-binding</keyword>
<feature type="transmembrane region" description="Helical" evidence="11">
    <location>
        <begin position="20"/>
        <end position="40"/>
    </location>
</feature>
<evidence type="ECO:0000256" key="11">
    <source>
        <dbReference type="SAM" id="Phobius"/>
    </source>
</evidence>
<proteinExistence type="inferred from homology"/>
<evidence type="ECO:0000259" key="12">
    <source>
        <dbReference type="SMART" id="SM01024"/>
    </source>
</evidence>
<accession>A0A7R8Z7M4</accession>
<comment type="subcellular location">
    <subcellularLocation>
        <location evidence="1">Mitochondrion membrane</location>
    </subcellularLocation>
</comment>